<dbReference type="InterPro" id="IPR050466">
    <property type="entry name" value="Carboxylest/Gibb_receptor"/>
</dbReference>
<reference evidence="2 3" key="1">
    <citation type="journal article" date="2012" name="Science">
        <title>The Paleozoic origin of enzymatic lignin decomposition reconstructed from 31 fungal genomes.</title>
        <authorList>
            <person name="Floudas D."/>
            <person name="Binder M."/>
            <person name="Riley R."/>
            <person name="Barry K."/>
            <person name="Blanchette R.A."/>
            <person name="Henrissat B."/>
            <person name="Martinez A.T."/>
            <person name="Otillar R."/>
            <person name="Spatafora J.W."/>
            <person name="Yadav J.S."/>
            <person name="Aerts A."/>
            <person name="Benoit I."/>
            <person name="Boyd A."/>
            <person name="Carlson A."/>
            <person name="Copeland A."/>
            <person name="Coutinho P.M."/>
            <person name="de Vries R.P."/>
            <person name="Ferreira P."/>
            <person name="Findley K."/>
            <person name="Foster B."/>
            <person name="Gaskell J."/>
            <person name="Glotzer D."/>
            <person name="Gorecki P."/>
            <person name="Heitman J."/>
            <person name="Hesse C."/>
            <person name="Hori C."/>
            <person name="Igarashi K."/>
            <person name="Jurgens J.A."/>
            <person name="Kallen N."/>
            <person name="Kersten P."/>
            <person name="Kohler A."/>
            <person name="Kuees U."/>
            <person name="Kumar T.K.A."/>
            <person name="Kuo A."/>
            <person name="LaButti K."/>
            <person name="Larrondo L.F."/>
            <person name="Lindquist E."/>
            <person name="Ling A."/>
            <person name="Lombard V."/>
            <person name="Lucas S."/>
            <person name="Lundell T."/>
            <person name="Martin R."/>
            <person name="McLaughlin D.J."/>
            <person name="Morgenstern I."/>
            <person name="Morin E."/>
            <person name="Murat C."/>
            <person name="Nagy L.G."/>
            <person name="Nolan M."/>
            <person name="Ohm R.A."/>
            <person name="Patyshakuliyeva A."/>
            <person name="Rokas A."/>
            <person name="Ruiz-Duenas F.J."/>
            <person name="Sabat G."/>
            <person name="Salamov A."/>
            <person name="Samejima M."/>
            <person name="Schmutz J."/>
            <person name="Slot J.C."/>
            <person name="St John F."/>
            <person name="Stenlid J."/>
            <person name="Sun H."/>
            <person name="Sun S."/>
            <person name="Syed K."/>
            <person name="Tsang A."/>
            <person name="Wiebenga A."/>
            <person name="Young D."/>
            <person name="Pisabarro A."/>
            <person name="Eastwood D.C."/>
            <person name="Martin F."/>
            <person name="Cullen D."/>
            <person name="Grigoriev I.V."/>
            <person name="Hibbett D.S."/>
        </authorList>
    </citation>
    <scope>NUCLEOTIDE SEQUENCE [LARGE SCALE GENOMIC DNA]</scope>
    <source>
        <strain evidence="2 3">DJM-731 SS1</strain>
    </source>
</reference>
<dbReference type="Proteomes" id="UP000030653">
    <property type="component" value="Unassembled WGS sequence"/>
</dbReference>
<gene>
    <name evidence="2" type="ORF">DACRYDRAFT_30898</name>
</gene>
<dbReference type="EMBL" id="JH795868">
    <property type="protein sequence ID" value="EJT99794.1"/>
    <property type="molecule type" value="Genomic_DNA"/>
</dbReference>
<dbReference type="GO" id="GO:0016787">
    <property type="term" value="F:hydrolase activity"/>
    <property type="evidence" value="ECO:0007669"/>
    <property type="project" value="UniProtKB-KW"/>
</dbReference>
<dbReference type="PANTHER" id="PTHR23024">
    <property type="entry name" value="ARYLACETAMIDE DEACETYLASE"/>
    <property type="match status" value="1"/>
</dbReference>
<keyword evidence="2" id="KW-0378">Hydrolase</keyword>
<dbReference type="AlphaFoldDB" id="M5FVY7"/>
<evidence type="ECO:0000259" key="1">
    <source>
        <dbReference type="Pfam" id="PF07859"/>
    </source>
</evidence>
<accession>M5FVY7</accession>
<proteinExistence type="predicted"/>
<dbReference type="GeneID" id="63689404"/>
<dbReference type="OrthoDB" id="408631at2759"/>
<keyword evidence="3" id="KW-1185">Reference proteome</keyword>
<organism evidence="2 3">
    <name type="scientific">Dacryopinax primogenitus (strain DJM 731)</name>
    <name type="common">Brown rot fungus</name>
    <dbReference type="NCBI Taxonomy" id="1858805"/>
    <lineage>
        <taxon>Eukaryota</taxon>
        <taxon>Fungi</taxon>
        <taxon>Dikarya</taxon>
        <taxon>Basidiomycota</taxon>
        <taxon>Agaricomycotina</taxon>
        <taxon>Dacrymycetes</taxon>
        <taxon>Dacrymycetales</taxon>
        <taxon>Dacrymycetaceae</taxon>
        <taxon>Dacryopinax</taxon>
    </lineage>
</organism>
<feature type="non-terminal residue" evidence="2">
    <location>
        <position position="217"/>
    </location>
</feature>
<dbReference type="SUPFAM" id="SSF53474">
    <property type="entry name" value="alpha/beta-Hydrolases"/>
    <property type="match status" value="1"/>
</dbReference>
<feature type="domain" description="Alpha/beta hydrolase fold-3" evidence="1">
    <location>
        <begin position="5"/>
        <end position="46"/>
    </location>
</feature>
<protein>
    <submittedName>
        <fullName evidence="2">Alpha/beta-hydrolase</fullName>
    </submittedName>
</protein>
<dbReference type="RefSeq" id="XP_040626692.1">
    <property type="nucleotide sequence ID" value="XM_040774342.1"/>
</dbReference>
<dbReference type="HOGENOM" id="CLU_012494_3_0_1"/>
<dbReference type="Pfam" id="PF07859">
    <property type="entry name" value="Abhydrolase_3"/>
    <property type="match status" value="2"/>
</dbReference>
<evidence type="ECO:0000313" key="2">
    <source>
        <dbReference type="EMBL" id="EJT99794.1"/>
    </source>
</evidence>
<feature type="non-terminal residue" evidence="2">
    <location>
        <position position="1"/>
    </location>
</feature>
<dbReference type="InterPro" id="IPR013094">
    <property type="entry name" value="AB_hydrolase_3"/>
</dbReference>
<name>M5FVY7_DACPD</name>
<dbReference type="Gene3D" id="3.40.50.1820">
    <property type="entry name" value="alpha/beta hydrolase"/>
    <property type="match status" value="1"/>
</dbReference>
<dbReference type="STRING" id="1858805.M5FVY7"/>
<dbReference type="InterPro" id="IPR029058">
    <property type="entry name" value="AB_hydrolase_fold"/>
</dbReference>
<evidence type="ECO:0000313" key="3">
    <source>
        <dbReference type="Proteomes" id="UP000030653"/>
    </source>
</evidence>
<sequence>KPVHLNFHGSGFIFPSLGSNHLACTLLARQTGAIVLDCDYRKGPKKNEEGRFDGRVTVSGFSAGGTLALALVGNLEEGVQVQGVTVFYPPVDCSVPFRKKVPPPPGPGGPNPIGDLELMRLAYLGDWNELRDPRLSPAFCEPGKFPDKGRTLLLSVEQDWLDAECRAFGERLDEAGRGVVRIWEKGVGHGFDVFCSEGTGEAERRDRVYREMVLCVK</sequence>
<dbReference type="OMA" id="WDKSARP"/>
<dbReference type="PANTHER" id="PTHR23024:SF242">
    <property type="entry name" value="ALPHA_BETA HYDROLASE FOLD-3 DOMAIN-CONTAINING PROTEIN-RELATED"/>
    <property type="match status" value="1"/>
</dbReference>
<feature type="domain" description="Alpha/beta hydrolase fold-3" evidence="1">
    <location>
        <begin position="53"/>
        <end position="191"/>
    </location>
</feature>